<dbReference type="SMART" id="SM00717">
    <property type="entry name" value="SANT"/>
    <property type="match status" value="1"/>
</dbReference>
<dbReference type="InterPro" id="IPR017930">
    <property type="entry name" value="Myb_dom"/>
</dbReference>
<feature type="region of interest" description="Disordered" evidence="1">
    <location>
        <begin position="71"/>
        <end position="118"/>
    </location>
</feature>
<gene>
    <name evidence="4" type="ORF">PGQ11_005459</name>
</gene>
<dbReference type="SUPFAM" id="SSF46689">
    <property type="entry name" value="Homeodomain-like"/>
    <property type="match status" value="1"/>
</dbReference>
<reference evidence="4 5" key="1">
    <citation type="journal article" date="2024" name="IMA Fungus">
        <title>Apiospora arundinis, a panoply of carbohydrate-active enzymes and secondary metabolites.</title>
        <authorList>
            <person name="Sorensen T."/>
            <person name="Petersen C."/>
            <person name="Muurmann A.T."/>
            <person name="Christiansen J.V."/>
            <person name="Brundto M.L."/>
            <person name="Overgaard C.K."/>
            <person name="Boysen A.T."/>
            <person name="Wollenberg R.D."/>
            <person name="Larsen T.O."/>
            <person name="Sorensen J.L."/>
            <person name="Nielsen K.L."/>
            <person name="Sondergaard T.E."/>
        </authorList>
    </citation>
    <scope>NUCLEOTIDE SEQUENCE [LARGE SCALE GENOMIC DNA]</scope>
    <source>
        <strain evidence="4 5">AAU 773</strain>
    </source>
</reference>
<evidence type="ECO:0000256" key="1">
    <source>
        <dbReference type="SAM" id="MobiDB-lite"/>
    </source>
</evidence>
<keyword evidence="5" id="KW-1185">Reference proteome</keyword>
<proteinExistence type="predicted"/>
<feature type="domain" description="Myb-like" evidence="2">
    <location>
        <begin position="119"/>
        <end position="162"/>
    </location>
</feature>
<sequence length="300" mass="33672">MAMSTTMSAHRDTQRYNQAQSVGTIRGRFQRLITLDQSRRAGLLWDSASSPPDLLRPRAFDDSYHCYNDGSSNHYPTSSDSAAPHGGPDIAATALPPPSPPPLPKPSRPEPEGFPSFFWTPEEDRQLLELREQSKLDWEEIAERLMGRRSASACCSRYNRTLFNKHIEKMASKCSNNNKNRNDGGQLSTVVEEEADEGLDEKKVYQATPMSLLPFEASTYSAHHHPQSPMDVSPMSSSLLYSHEHIQCYHRLSALNLGQEHGDQSSYQSRSHPLEPLEPRVADTCSEVLTKARFCLSLEL</sequence>
<evidence type="ECO:0000259" key="3">
    <source>
        <dbReference type="PROSITE" id="PS51294"/>
    </source>
</evidence>
<dbReference type="CDD" id="cd00167">
    <property type="entry name" value="SANT"/>
    <property type="match status" value="1"/>
</dbReference>
<evidence type="ECO:0000313" key="4">
    <source>
        <dbReference type="EMBL" id="KAK8874945.1"/>
    </source>
</evidence>
<dbReference type="PROSITE" id="PS50090">
    <property type="entry name" value="MYB_LIKE"/>
    <property type="match status" value="1"/>
</dbReference>
<evidence type="ECO:0008006" key="6">
    <source>
        <dbReference type="Google" id="ProtNLM"/>
    </source>
</evidence>
<dbReference type="EMBL" id="JAPCWZ010000003">
    <property type="protein sequence ID" value="KAK8874945.1"/>
    <property type="molecule type" value="Genomic_DNA"/>
</dbReference>
<name>A0ABR2JCK0_9PEZI</name>
<dbReference type="PROSITE" id="PS51294">
    <property type="entry name" value="HTH_MYB"/>
    <property type="match status" value="1"/>
</dbReference>
<feature type="compositionally biased region" description="Pro residues" evidence="1">
    <location>
        <begin position="95"/>
        <end position="106"/>
    </location>
</feature>
<dbReference type="InterPro" id="IPR009057">
    <property type="entry name" value="Homeodomain-like_sf"/>
</dbReference>
<accession>A0ABR2JCK0</accession>
<comment type="caution">
    <text evidence="4">The sequence shown here is derived from an EMBL/GenBank/DDBJ whole genome shotgun (WGS) entry which is preliminary data.</text>
</comment>
<organism evidence="4 5">
    <name type="scientific">Apiospora arundinis</name>
    <dbReference type="NCBI Taxonomy" id="335852"/>
    <lineage>
        <taxon>Eukaryota</taxon>
        <taxon>Fungi</taxon>
        <taxon>Dikarya</taxon>
        <taxon>Ascomycota</taxon>
        <taxon>Pezizomycotina</taxon>
        <taxon>Sordariomycetes</taxon>
        <taxon>Xylariomycetidae</taxon>
        <taxon>Amphisphaeriales</taxon>
        <taxon>Apiosporaceae</taxon>
        <taxon>Apiospora</taxon>
    </lineage>
</organism>
<protein>
    <recommendedName>
        <fullName evidence="6">Myb-like domain-containing protein</fullName>
    </recommendedName>
</protein>
<evidence type="ECO:0000313" key="5">
    <source>
        <dbReference type="Proteomes" id="UP001390339"/>
    </source>
</evidence>
<dbReference type="Pfam" id="PF13921">
    <property type="entry name" value="Myb_DNA-bind_6"/>
    <property type="match status" value="1"/>
</dbReference>
<feature type="region of interest" description="Disordered" evidence="1">
    <location>
        <begin position="1"/>
        <end position="21"/>
    </location>
</feature>
<feature type="compositionally biased region" description="Polar residues" evidence="1">
    <location>
        <begin position="71"/>
        <end position="81"/>
    </location>
</feature>
<dbReference type="InterPro" id="IPR001005">
    <property type="entry name" value="SANT/Myb"/>
</dbReference>
<feature type="domain" description="HTH myb-type" evidence="3">
    <location>
        <begin position="119"/>
        <end position="166"/>
    </location>
</feature>
<dbReference type="Gene3D" id="1.10.10.60">
    <property type="entry name" value="Homeodomain-like"/>
    <property type="match status" value="1"/>
</dbReference>
<evidence type="ECO:0000259" key="2">
    <source>
        <dbReference type="PROSITE" id="PS50090"/>
    </source>
</evidence>
<dbReference type="Proteomes" id="UP001390339">
    <property type="component" value="Unassembled WGS sequence"/>
</dbReference>